<dbReference type="Proteomes" id="UP000028981">
    <property type="component" value="Unassembled WGS sequence"/>
</dbReference>
<sequence>MVSRLAAIDDGNIIRAAFFALLIGTASVLYVDFRELALSEPAALAPALTPILPPADPGSGVEGRPMPHITSSPETLDAPLAITLESGGDLKLAGTIDPGSAIRFRTEIEQRGEYVKTVVLDSPGGSVMDALEIGALIQEKGLATKVAAGNLCASSCPIIFASGAERLASADSAIGVHQIYAASLGEASRDAMAVAGVAMADAQSTTAEITRHLTKSGVDPALWLHALDTPPDRLYYFSREEMQRLKLVTQLIEN</sequence>
<dbReference type="EMBL" id="JQGC01000015">
    <property type="protein sequence ID" value="KFL30222.1"/>
    <property type="molecule type" value="Genomic_DNA"/>
</dbReference>
<evidence type="ECO:0000313" key="3">
    <source>
        <dbReference type="Proteomes" id="UP000028981"/>
    </source>
</evidence>
<name>A0A087M019_9HYPH</name>
<dbReference type="Gene3D" id="3.90.226.10">
    <property type="entry name" value="2-enoyl-CoA Hydratase, Chain A, domain 1"/>
    <property type="match status" value="1"/>
</dbReference>
<feature type="transmembrane region" description="Helical" evidence="1">
    <location>
        <begin position="12"/>
        <end position="31"/>
    </location>
</feature>
<keyword evidence="1" id="KW-1133">Transmembrane helix</keyword>
<reference evidence="2 3" key="1">
    <citation type="submission" date="2014-08" db="EMBL/GenBank/DDBJ databases">
        <authorList>
            <person name="Hassan Y.I."/>
            <person name="Lepp D."/>
            <person name="Zhou T."/>
        </authorList>
    </citation>
    <scope>NUCLEOTIDE SEQUENCE [LARGE SCALE GENOMIC DNA]</scope>
    <source>
        <strain evidence="2 3">IFO13584</strain>
    </source>
</reference>
<dbReference type="STRING" id="46914.JP75_16705"/>
<dbReference type="OrthoDB" id="5936191at2"/>
<comment type="caution">
    <text evidence="2">The sequence shown here is derived from an EMBL/GenBank/DDBJ whole genome shotgun (WGS) entry which is preliminary data.</text>
</comment>
<protein>
    <submittedName>
        <fullName evidence="2">Uncharacterized protein</fullName>
    </submittedName>
</protein>
<dbReference type="AlphaFoldDB" id="A0A087M019"/>
<dbReference type="SUPFAM" id="SSF52096">
    <property type="entry name" value="ClpP/crotonase"/>
    <property type="match status" value="1"/>
</dbReference>
<keyword evidence="1" id="KW-0472">Membrane</keyword>
<organism evidence="2 3">
    <name type="scientific">Devosia riboflavina</name>
    <dbReference type="NCBI Taxonomy" id="46914"/>
    <lineage>
        <taxon>Bacteria</taxon>
        <taxon>Pseudomonadati</taxon>
        <taxon>Pseudomonadota</taxon>
        <taxon>Alphaproteobacteria</taxon>
        <taxon>Hyphomicrobiales</taxon>
        <taxon>Devosiaceae</taxon>
        <taxon>Devosia</taxon>
    </lineage>
</organism>
<proteinExistence type="predicted"/>
<dbReference type="InterPro" id="IPR029045">
    <property type="entry name" value="ClpP/crotonase-like_dom_sf"/>
</dbReference>
<gene>
    <name evidence="2" type="ORF">JP75_16705</name>
</gene>
<accession>A0A087M019</accession>
<evidence type="ECO:0000256" key="1">
    <source>
        <dbReference type="SAM" id="Phobius"/>
    </source>
</evidence>
<keyword evidence="1" id="KW-0812">Transmembrane</keyword>
<keyword evidence="3" id="KW-1185">Reference proteome</keyword>
<evidence type="ECO:0000313" key="2">
    <source>
        <dbReference type="EMBL" id="KFL30222.1"/>
    </source>
</evidence>